<evidence type="ECO:0000259" key="2">
    <source>
        <dbReference type="Pfam" id="PF26223"/>
    </source>
</evidence>
<accession>A0A6A8G444</accession>
<dbReference type="InterPro" id="IPR058362">
    <property type="entry name" value="DUF8049"/>
</dbReference>
<dbReference type="EMBL" id="WKJQ01000001">
    <property type="protein sequence ID" value="MRW95143.1"/>
    <property type="molecule type" value="Genomic_DNA"/>
</dbReference>
<evidence type="ECO:0000313" key="4">
    <source>
        <dbReference type="Proteomes" id="UP000443423"/>
    </source>
</evidence>
<comment type="caution">
    <text evidence="3">The sequence shown here is derived from an EMBL/GenBank/DDBJ whole genome shotgun (WGS) entry which is preliminary data.</text>
</comment>
<sequence>MASSDAAAAMDLRDRSDLYVALVAGLCTVGLTLALEYGAGVEVSFVYRLSPLVPYFAFVFTRGAALSTRAWMALVAAVTLGTFGFFAF</sequence>
<feature type="transmembrane region" description="Helical" evidence="1">
    <location>
        <begin position="70"/>
        <end position="87"/>
    </location>
</feature>
<proteinExistence type="predicted"/>
<name>A0A6A8G444_9EURY</name>
<reference evidence="3 4" key="1">
    <citation type="submission" date="2019-11" db="EMBL/GenBank/DDBJ databases">
        <title>Whole genome sequence of Haloferax sp. MBLA0078.</title>
        <authorList>
            <person name="Seo M.-J."/>
            <person name="Cho E.-S."/>
        </authorList>
    </citation>
    <scope>NUCLEOTIDE SEQUENCE [LARGE SCALE GENOMIC DNA]</scope>
    <source>
        <strain evidence="3 4">MBLA0078</strain>
    </source>
</reference>
<keyword evidence="1" id="KW-1133">Transmembrane helix</keyword>
<feature type="transmembrane region" description="Helical" evidence="1">
    <location>
        <begin position="18"/>
        <end position="39"/>
    </location>
</feature>
<keyword evidence="1" id="KW-0812">Transmembrane</keyword>
<dbReference type="RefSeq" id="WP_151108810.1">
    <property type="nucleotide sequence ID" value="NZ_WKJQ01000001.1"/>
</dbReference>
<protein>
    <recommendedName>
        <fullName evidence="2">DUF8049 domain-containing protein</fullName>
    </recommendedName>
</protein>
<dbReference type="Proteomes" id="UP000443423">
    <property type="component" value="Unassembled WGS sequence"/>
</dbReference>
<evidence type="ECO:0000256" key="1">
    <source>
        <dbReference type="SAM" id="Phobius"/>
    </source>
</evidence>
<gene>
    <name evidence="3" type="ORF">GJR99_00985</name>
</gene>
<dbReference type="Pfam" id="PF26223">
    <property type="entry name" value="DUF8049"/>
    <property type="match status" value="1"/>
</dbReference>
<dbReference type="OrthoDB" id="287408at2157"/>
<feature type="domain" description="DUF8049" evidence="2">
    <location>
        <begin position="14"/>
        <end position="88"/>
    </location>
</feature>
<evidence type="ECO:0000313" key="3">
    <source>
        <dbReference type="EMBL" id="MRW95143.1"/>
    </source>
</evidence>
<keyword evidence="4" id="KW-1185">Reference proteome</keyword>
<keyword evidence="1" id="KW-0472">Membrane</keyword>
<organism evidence="3 4">
    <name type="scientific">Haloferax marinum</name>
    <dbReference type="NCBI Taxonomy" id="2666143"/>
    <lineage>
        <taxon>Archaea</taxon>
        <taxon>Methanobacteriati</taxon>
        <taxon>Methanobacteriota</taxon>
        <taxon>Stenosarchaea group</taxon>
        <taxon>Halobacteria</taxon>
        <taxon>Halobacteriales</taxon>
        <taxon>Haloferacaceae</taxon>
        <taxon>Haloferax</taxon>
    </lineage>
</organism>
<dbReference type="AlphaFoldDB" id="A0A6A8G444"/>